<feature type="transmembrane region" description="Helical" evidence="8">
    <location>
        <begin position="79"/>
        <end position="104"/>
    </location>
</feature>
<feature type="transmembrane region" description="Helical" evidence="8">
    <location>
        <begin position="124"/>
        <end position="148"/>
    </location>
</feature>
<keyword evidence="3 8" id="KW-0812">Transmembrane</keyword>
<feature type="transmembrane region" description="Helical" evidence="8">
    <location>
        <begin position="155"/>
        <end position="176"/>
    </location>
</feature>
<feature type="transmembrane region" description="Helical" evidence="8">
    <location>
        <begin position="462"/>
        <end position="482"/>
    </location>
</feature>
<evidence type="ECO:0000256" key="8">
    <source>
        <dbReference type="SAM" id="Phobius"/>
    </source>
</evidence>
<feature type="transmembrane region" description="Helical" evidence="8">
    <location>
        <begin position="358"/>
        <end position="382"/>
    </location>
</feature>
<dbReference type="PRINTS" id="PR01806">
    <property type="entry name" value="VIRFACTRMVIN"/>
</dbReference>
<feature type="transmembrane region" description="Helical" evidence="8">
    <location>
        <begin position="196"/>
        <end position="217"/>
    </location>
</feature>
<keyword evidence="7 8" id="KW-0472">Membrane</keyword>
<keyword evidence="5" id="KW-0573">Peptidoglycan synthesis</keyword>
<evidence type="ECO:0000256" key="1">
    <source>
        <dbReference type="ARBA" id="ARBA00004651"/>
    </source>
</evidence>
<comment type="caution">
    <text evidence="9">The sequence shown here is derived from an EMBL/GenBank/DDBJ whole genome shotgun (WGS) entry which is preliminary data.</text>
</comment>
<dbReference type="PANTHER" id="PTHR47019">
    <property type="entry name" value="LIPID II FLIPPASE MURJ"/>
    <property type="match status" value="1"/>
</dbReference>
<proteinExistence type="predicted"/>
<keyword evidence="10" id="KW-1185">Reference proteome</keyword>
<dbReference type="Proteomes" id="UP001528912">
    <property type="component" value="Unassembled WGS sequence"/>
</dbReference>
<feature type="transmembrane region" description="Helical" evidence="8">
    <location>
        <begin position="391"/>
        <end position="413"/>
    </location>
</feature>
<feature type="transmembrane region" description="Helical" evidence="8">
    <location>
        <begin position="433"/>
        <end position="450"/>
    </location>
</feature>
<sequence length="536" mass="53785">MGVIAITTLFARVVGFGRWIVFSGTVGSTCVGEVYSTANLLPNVLFEVAAGGALAAVAVPLVAGALARGERDEADQVASALLTWALAVLVPLALLLAVLARPVATLLLSRGSDPGCSGQGQVDLATTMILIFAPQIPLYGVGIVLAGVLQSHRRFLAAALAPLMSSLVVIASYLAYARLARGADGVPERLSGGAVAALAGGTTLGVVALSLPLLLPVRRSGARLRPSLHFPPGAARRAGHLAGAGVLALLAQQVAVLCTTWVANHRGGTGTLNVYTYVQAVYLLPYAVLAVPVATAAFPNLVNGSVDRAAADDTLVRSLRLVLVVGGLGSALLVAVARPVGRFFVLIDASKDHPSGSAISAMTPALVAYGVGLAGFAVIALLQRALYVRGVAWHGAVAIALGWLVAAVAPLLLVGPDAGARSALTVLGWSSSVGMYVAALALAVLVARSWGASTVTGAARTAAAAALAGVVAAVVGSVVARLLSPGPIWATIAVGAVAAAAALIAYATVLLVADPSSARLARRRLRRGGRPSGATV</sequence>
<dbReference type="Pfam" id="PF03023">
    <property type="entry name" value="MurJ"/>
    <property type="match status" value="1"/>
</dbReference>
<feature type="transmembrane region" description="Helical" evidence="8">
    <location>
        <begin position="488"/>
        <end position="513"/>
    </location>
</feature>
<dbReference type="PANTHER" id="PTHR47019:SF1">
    <property type="entry name" value="LIPID II FLIPPASE MURJ"/>
    <property type="match status" value="1"/>
</dbReference>
<evidence type="ECO:0000313" key="10">
    <source>
        <dbReference type="Proteomes" id="UP001528912"/>
    </source>
</evidence>
<keyword evidence="6 8" id="KW-1133">Transmembrane helix</keyword>
<name>A0ABT6C797_9MICO</name>
<evidence type="ECO:0000256" key="2">
    <source>
        <dbReference type="ARBA" id="ARBA00022475"/>
    </source>
</evidence>
<organism evidence="9 10">
    <name type="scientific">Luteipulveratus flavus</name>
    <dbReference type="NCBI Taxonomy" id="3031728"/>
    <lineage>
        <taxon>Bacteria</taxon>
        <taxon>Bacillati</taxon>
        <taxon>Actinomycetota</taxon>
        <taxon>Actinomycetes</taxon>
        <taxon>Micrococcales</taxon>
        <taxon>Dermacoccaceae</taxon>
        <taxon>Luteipulveratus</taxon>
    </lineage>
</organism>
<evidence type="ECO:0000256" key="7">
    <source>
        <dbReference type="ARBA" id="ARBA00023136"/>
    </source>
</evidence>
<gene>
    <name evidence="9" type="ORF">P4R38_08065</name>
</gene>
<keyword evidence="4" id="KW-0133">Cell shape</keyword>
<dbReference type="RefSeq" id="WP_277191808.1">
    <property type="nucleotide sequence ID" value="NZ_JAROAV010000024.1"/>
</dbReference>
<keyword evidence="2" id="KW-1003">Cell membrane</keyword>
<dbReference type="EMBL" id="JAROAV010000024">
    <property type="protein sequence ID" value="MDF8264192.1"/>
    <property type="molecule type" value="Genomic_DNA"/>
</dbReference>
<evidence type="ECO:0000256" key="4">
    <source>
        <dbReference type="ARBA" id="ARBA00022960"/>
    </source>
</evidence>
<evidence type="ECO:0000256" key="6">
    <source>
        <dbReference type="ARBA" id="ARBA00022989"/>
    </source>
</evidence>
<evidence type="ECO:0000256" key="3">
    <source>
        <dbReference type="ARBA" id="ARBA00022692"/>
    </source>
</evidence>
<feature type="transmembrane region" description="Helical" evidence="8">
    <location>
        <begin position="319"/>
        <end position="338"/>
    </location>
</feature>
<protein>
    <submittedName>
        <fullName evidence="9">Lipid II flippase MurJ</fullName>
    </submittedName>
</protein>
<feature type="transmembrane region" description="Helical" evidence="8">
    <location>
        <begin position="274"/>
        <end position="298"/>
    </location>
</feature>
<accession>A0ABT6C797</accession>
<evidence type="ECO:0000313" key="9">
    <source>
        <dbReference type="EMBL" id="MDF8264192.1"/>
    </source>
</evidence>
<reference evidence="9 10" key="1">
    <citation type="submission" date="2023-03" db="EMBL/GenBank/DDBJ databases">
        <title>YIM 133296 draft genome.</title>
        <authorList>
            <person name="Xiong L."/>
        </authorList>
    </citation>
    <scope>NUCLEOTIDE SEQUENCE [LARGE SCALE GENOMIC DNA]</scope>
    <source>
        <strain evidence="9 10">YIM 133296</strain>
    </source>
</reference>
<dbReference type="InterPro" id="IPR004268">
    <property type="entry name" value="MurJ"/>
</dbReference>
<feature type="transmembrane region" description="Helical" evidence="8">
    <location>
        <begin position="238"/>
        <end position="262"/>
    </location>
</feature>
<evidence type="ECO:0000256" key="5">
    <source>
        <dbReference type="ARBA" id="ARBA00022984"/>
    </source>
</evidence>
<dbReference type="InterPro" id="IPR051050">
    <property type="entry name" value="Lipid_II_flippase_MurJ/MviN"/>
</dbReference>
<comment type="subcellular location">
    <subcellularLocation>
        <location evidence="1">Cell membrane</location>
        <topology evidence="1">Multi-pass membrane protein</topology>
    </subcellularLocation>
</comment>
<feature type="transmembrane region" description="Helical" evidence="8">
    <location>
        <begin position="44"/>
        <end position="67"/>
    </location>
</feature>